<dbReference type="Gene3D" id="2.30.30.100">
    <property type="match status" value="1"/>
</dbReference>
<evidence type="ECO:0000256" key="1">
    <source>
        <dbReference type="ARBA" id="ARBA00022884"/>
    </source>
</evidence>
<dbReference type="GO" id="GO:0045974">
    <property type="term" value="P:regulation of translation, ncRNA-mediated"/>
    <property type="evidence" value="ECO:0007669"/>
    <property type="project" value="TreeGrafter"/>
</dbReference>
<dbReference type="GO" id="GO:0006355">
    <property type="term" value="P:regulation of DNA-templated transcription"/>
    <property type="evidence" value="ECO:0007669"/>
    <property type="project" value="InterPro"/>
</dbReference>
<dbReference type="AlphaFoldDB" id="A0A161U576"/>
<keyword evidence="5" id="KW-1185">Reference proteome</keyword>
<dbReference type="InterPro" id="IPR005001">
    <property type="entry name" value="Hfq"/>
</dbReference>
<dbReference type="PROSITE" id="PS52002">
    <property type="entry name" value="SM"/>
    <property type="match status" value="1"/>
</dbReference>
<dbReference type="InterPro" id="IPR010920">
    <property type="entry name" value="LSM_dom_sf"/>
</dbReference>
<comment type="caution">
    <text evidence="4">The sequence shown here is derived from an EMBL/GenBank/DDBJ whole genome shotgun (WGS) entry which is preliminary data.</text>
</comment>
<protein>
    <submittedName>
        <fullName evidence="4">RNA-binding protein hfq</fullName>
    </submittedName>
</protein>
<dbReference type="eggNOG" id="COG1923">
    <property type="taxonomic scope" value="Bacteria"/>
</dbReference>
<dbReference type="CDD" id="cd01716">
    <property type="entry name" value="Hfq"/>
    <property type="match status" value="1"/>
</dbReference>
<feature type="domain" description="Sm" evidence="3">
    <location>
        <begin position="19"/>
        <end position="79"/>
    </location>
</feature>
<dbReference type="SUPFAM" id="SSF50182">
    <property type="entry name" value="Sm-like ribonucleoproteins"/>
    <property type="match status" value="1"/>
</dbReference>
<dbReference type="GO" id="GO:0003723">
    <property type="term" value="F:RNA binding"/>
    <property type="evidence" value="ECO:0007669"/>
    <property type="project" value="UniProtKB-KW"/>
</dbReference>
<dbReference type="PANTHER" id="PTHR34772:SF1">
    <property type="entry name" value="RNA-BINDING PROTEIN HFQ"/>
    <property type="match status" value="1"/>
</dbReference>
<keyword evidence="1" id="KW-0694">RNA-binding</keyword>
<name>A0A161U576_9BACL</name>
<evidence type="ECO:0000256" key="2">
    <source>
        <dbReference type="ARBA" id="ARBA00023016"/>
    </source>
</evidence>
<dbReference type="GO" id="GO:0005829">
    <property type="term" value="C:cytosol"/>
    <property type="evidence" value="ECO:0007669"/>
    <property type="project" value="TreeGrafter"/>
</dbReference>
<dbReference type="OrthoDB" id="2639139at2"/>
<evidence type="ECO:0000313" key="4">
    <source>
        <dbReference type="EMBL" id="KZE80516.1"/>
    </source>
</evidence>
<evidence type="ECO:0000313" key="5">
    <source>
        <dbReference type="Proteomes" id="UP000076563"/>
    </source>
</evidence>
<keyword evidence="2" id="KW-0346">Stress response</keyword>
<reference evidence="5" key="1">
    <citation type="submission" date="2016-01" db="EMBL/GenBank/DDBJ databases">
        <title>Draft genome of Chromobacterium sp. F49.</title>
        <authorList>
            <person name="Hong K.W."/>
        </authorList>
    </citation>
    <scope>NUCLEOTIDE SEQUENCE [LARGE SCALE GENOMIC DNA]</scope>
    <source>
        <strain evidence="5">M63</strain>
    </source>
</reference>
<dbReference type="STRING" id="1007103.GCA_000213315_02886"/>
<proteinExistence type="predicted"/>
<dbReference type="PANTHER" id="PTHR34772">
    <property type="entry name" value="RNA-BINDING PROTEIN HFQ"/>
    <property type="match status" value="1"/>
</dbReference>
<dbReference type="Proteomes" id="UP000076563">
    <property type="component" value="Unassembled WGS sequence"/>
</dbReference>
<dbReference type="Pfam" id="PF17209">
    <property type="entry name" value="Hfq"/>
    <property type="match status" value="1"/>
</dbReference>
<dbReference type="InterPro" id="IPR047575">
    <property type="entry name" value="Sm"/>
</dbReference>
<dbReference type="GO" id="GO:0043487">
    <property type="term" value="P:regulation of RNA stability"/>
    <property type="evidence" value="ECO:0007669"/>
    <property type="project" value="TreeGrafter"/>
</dbReference>
<sequence length="81" mass="9097">MSYMTKSSDNVQAQDSVQNRFLDRLIAERIPVTLITKNGVQMQGTLKSTDRYTILIEVKGRDTLINKVAVSTIVSSKRLPI</sequence>
<dbReference type="EMBL" id="LQRA01000047">
    <property type="protein sequence ID" value="KZE80516.1"/>
    <property type="molecule type" value="Genomic_DNA"/>
</dbReference>
<organism evidence="4 5">
    <name type="scientific">Paenibacillus elgii</name>
    <dbReference type="NCBI Taxonomy" id="189691"/>
    <lineage>
        <taxon>Bacteria</taxon>
        <taxon>Bacillati</taxon>
        <taxon>Bacillota</taxon>
        <taxon>Bacilli</taxon>
        <taxon>Bacillales</taxon>
        <taxon>Paenibacillaceae</taxon>
        <taxon>Paenibacillus</taxon>
    </lineage>
</organism>
<evidence type="ECO:0000259" key="3">
    <source>
        <dbReference type="PROSITE" id="PS52002"/>
    </source>
</evidence>
<gene>
    <name evidence="4" type="ORF">AV654_11260</name>
</gene>
<accession>A0A161U576</accession>